<evidence type="ECO:0000313" key="10">
    <source>
        <dbReference type="EMBL" id="KOF84176.1"/>
    </source>
</evidence>
<evidence type="ECO:0000256" key="8">
    <source>
        <dbReference type="ARBA" id="ARBA00022927"/>
    </source>
</evidence>
<sequence length="690" mass="78967">MGDLKRILSKPGFNPEDYVSNISSEDGEDKLLETKQNVQILADETAQALKKNVYKNYSQFIETAKEISVLEGEMYQLSHMLTEQKSLMSTMMEMSLISDKAIVDEAKEEKEQENPEEDSRRNLAFLLEKVEGCSSVTEVPGRQLIHNGELTELDPETFSSNHAVHAFLLNDSLMIASLLPHRRGPVRFRFQGLYELDSLAVVNVRDVDTVKNAFKILMFPDSRIYQTDSAKSKRQWLDILEDSKKKKAARDKQKKEAAMRLAEQQATVAHTSVSSEPSNPFEENSGVLQQQNAIENSVFNTDWLQELPEDSDMCIAQRDFEGAVDLVERVNEFLKDCPRTPEVKEFKARIDHRIKQLTEGLMSELQVTPERSLRGGPRAARRAVTQLIRLGKSAQACELFLNNRSAIIKYNIRQLKFEGSTTLYIKRLCTGFFSSLAETGKEFMKAFPQNYGCYSAIVVWSHQELKIFVDMFKRQVFGGKSNLSIIAECVMLARQHCQELHSIGLDLSFTLDLFINDDIKRVIQETKDHIIEGVKYRAADDLWRPMNHLSKTACDRFIEDMQLLGFSQMSTCVYDDCFVNLTINTVQFTKTTLIFVDDTLKMYTPDLGVFINNAIADIFKAHILHIQNSLKRAKFAKDQTFIMKNAQFILEEFLGIAETFYRDKNIVFPKELISVNNEFRRLKTLAKSLS</sequence>
<dbReference type="InterPro" id="IPR042561">
    <property type="entry name" value="Exo84_C_1"/>
</dbReference>
<comment type="function">
    <text evidence="1">Component of the exocyst complex involved in the docking of exocytic vesicles with fusion sites on the plasma membrane.</text>
</comment>
<keyword evidence="7" id="KW-0268">Exocytosis</keyword>
<dbReference type="InterPro" id="IPR016159">
    <property type="entry name" value="Cullin_repeat-like_dom_sf"/>
</dbReference>
<dbReference type="AlphaFoldDB" id="A0A0L8H4G0"/>
<evidence type="ECO:0000256" key="1">
    <source>
        <dbReference type="ARBA" id="ARBA00002660"/>
    </source>
</evidence>
<dbReference type="InterPro" id="IPR032403">
    <property type="entry name" value="Exo84_C"/>
</dbReference>
<feature type="domain" description="PH" evidence="9">
    <location>
        <begin position="143"/>
        <end position="245"/>
    </location>
</feature>
<evidence type="ECO:0000259" key="9">
    <source>
        <dbReference type="PROSITE" id="PS50003"/>
    </source>
</evidence>
<comment type="similarity">
    <text evidence="4">Belongs to the EXO84 family.</text>
</comment>
<dbReference type="Pfam" id="PF25345">
    <property type="entry name" value="PH_EXO84"/>
    <property type="match status" value="1"/>
</dbReference>
<dbReference type="Gene3D" id="1.20.58.1220">
    <property type="entry name" value="Exo84p, C-terminal helical domain"/>
    <property type="match status" value="1"/>
</dbReference>
<organism evidence="10">
    <name type="scientific">Octopus bimaculoides</name>
    <name type="common">California two-spotted octopus</name>
    <dbReference type="NCBI Taxonomy" id="37653"/>
    <lineage>
        <taxon>Eukaryota</taxon>
        <taxon>Metazoa</taxon>
        <taxon>Spiralia</taxon>
        <taxon>Lophotrochozoa</taxon>
        <taxon>Mollusca</taxon>
        <taxon>Cephalopoda</taxon>
        <taxon>Coleoidea</taxon>
        <taxon>Octopodiformes</taxon>
        <taxon>Octopoda</taxon>
        <taxon>Incirrata</taxon>
        <taxon>Octopodidae</taxon>
        <taxon>Octopus</taxon>
    </lineage>
</organism>
<dbReference type="STRING" id="37653.A0A0L8H4G0"/>
<evidence type="ECO:0000256" key="3">
    <source>
        <dbReference type="ARBA" id="ARBA00004624"/>
    </source>
</evidence>
<keyword evidence="8" id="KW-0653">Protein transport</keyword>
<gene>
    <name evidence="10" type="ORF">OCBIM_22022493mg</name>
</gene>
<dbReference type="GO" id="GO:0048471">
    <property type="term" value="C:perinuclear region of cytoplasm"/>
    <property type="evidence" value="ECO:0007669"/>
    <property type="project" value="UniProtKB-SubCell"/>
</dbReference>
<reference evidence="10" key="1">
    <citation type="submission" date="2015-07" db="EMBL/GenBank/DDBJ databases">
        <title>MeaNS - Measles Nucleotide Surveillance Program.</title>
        <authorList>
            <person name="Tran T."/>
            <person name="Druce J."/>
        </authorList>
    </citation>
    <scope>NUCLEOTIDE SEQUENCE</scope>
    <source>
        <strain evidence="10">UCB-OBI-ISO-001</strain>
        <tissue evidence="10">Gonad</tissue>
    </source>
</reference>
<protein>
    <recommendedName>
        <fullName evidence="5">Exocyst complex component 8</fullName>
    </recommendedName>
</protein>
<dbReference type="SMART" id="SM00233">
    <property type="entry name" value="PH"/>
    <property type="match status" value="1"/>
</dbReference>
<dbReference type="InterPro" id="IPR001849">
    <property type="entry name" value="PH_domain"/>
</dbReference>
<dbReference type="Pfam" id="PF08700">
    <property type="entry name" value="VPS51_Exo84_N"/>
    <property type="match status" value="1"/>
</dbReference>
<dbReference type="OMA" id="AAWLPNR"/>
<dbReference type="PANTHER" id="PTHR21426:SF12">
    <property type="entry name" value="EXOCYST COMPLEX COMPONENT 8"/>
    <property type="match status" value="1"/>
</dbReference>
<dbReference type="Gene3D" id="1.20.58.1210">
    <property type="entry name" value="Exo84p, N-terminal helical domain"/>
    <property type="match status" value="1"/>
</dbReference>
<dbReference type="InterPro" id="IPR042560">
    <property type="entry name" value="Exo84_C_2"/>
</dbReference>
<dbReference type="EMBL" id="KQ419232">
    <property type="protein sequence ID" value="KOF84176.1"/>
    <property type="molecule type" value="Genomic_DNA"/>
</dbReference>
<proteinExistence type="inferred from homology"/>
<evidence type="ECO:0000256" key="2">
    <source>
        <dbReference type="ARBA" id="ARBA00004556"/>
    </source>
</evidence>
<dbReference type="GO" id="GO:0030426">
    <property type="term" value="C:growth cone"/>
    <property type="evidence" value="ECO:0007669"/>
    <property type="project" value="UniProtKB-SubCell"/>
</dbReference>
<evidence type="ECO:0000256" key="4">
    <source>
        <dbReference type="ARBA" id="ARBA00007210"/>
    </source>
</evidence>
<dbReference type="InterPro" id="IPR011993">
    <property type="entry name" value="PH-like_dom_sf"/>
</dbReference>
<dbReference type="Gene3D" id="2.30.29.30">
    <property type="entry name" value="Pleckstrin-homology domain (PH domain)/Phosphotyrosine-binding domain (PTB)"/>
    <property type="match status" value="1"/>
</dbReference>
<dbReference type="PANTHER" id="PTHR21426">
    <property type="entry name" value="EXOCYST COMPLEX COMPONENT 8"/>
    <property type="match status" value="1"/>
</dbReference>
<dbReference type="OrthoDB" id="642193at2759"/>
<dbReference type="SUPFAM" id="SSF74788">
    <property type="entry name" value="Cullin repeat-like"/>
    <property type="match status" value="1"/>
</dbReference>
<evidence type="ECO:0000256" key="6">
    <source>
        <dbReference type="ARBA" id="ARBA00022448"/>
    </source>
</evidence>
<comment type="subcellular location">
    <subcellularLocation>
        <location evidence="3">Cell projection</location>
        <location evidence="3">Growth cone</location>
    </subcellularLocation>
    <subcellularLocation>
        <location evidence="2">Cytoplasm</location>
        <location evidence="2">Perinuclear region</location>
    </subcellularLocation>
</comment>
<name>A0A0L8H4G0_OCTBM</name>
<dbReference type="Pfam" id="PF16528">
    <property type="entry name" value="Exo84_C"/>
    <property type="match status" value="1"/>
</dbReference>
<evidence type="ECO:0000256" key="5">
    <source>
        <dbReference type="ARBA" id="ARBA00017509"/>
    </source>
</evidence>
<dbReference type="GO" id="GO:0006887">
    <property type="term" value="P:exocytosis"/>
    <property type="evidence" value="ECO:0007669"/>
    <property type="project" value="UniProtKB-KW"/>
</dbReference>
<dbReference type="PROSITE" id="PS50003">
    <property type="entry name" value="PH_DOMAIN"/>
    <property type="match status" value="1"/>
</dbReference>
<dbReference type="GO" id="GO:0000145">
    <property type="term" value="C:exocyst"/>
    <property type="evidence" value="ECO:0007669"/>
    <property type="project" value="InterPro"/>
</dbReference>
<dbReference type="CDD" id="cd01226">
    <property type="entry name" value="PH_RalBD_exo84"/>
    <property type="match status" value="1"/>
</dbReference>
<evidence type="ECO:0000256" key="7">
    <source>
        <dbReference type="ARBA" id="ARBA00022483"/>
    </source>
</evidence>
<dbReference type="GO" id="GO:0015031">
    <property type="term" value="P:protein transport"/>
    <property type="evidence" value="ECO:0007669"/>
    <property type="project" value="UniProtKB-KW"/>
</dbReference>
<keyword evidence="6" id="KW-0813">Transport</keyword>
<accession>A0A0L8H4G0</accession>
<dbReference type="SUPFAM" id="SSF50729">
    <property type="entry name" value="PH domain-like"/>
    <property type="match status" value="1"/>
</dbReference>
<dbReference type="KEGG" id="obi:106872839"/>
<dbReference type="InterPro" id="IPR033961">
    <property type="entry name" value="Exo84"/>
</dbReference>
<dbReference type="GO" id="GO:0006893">
    <property type="term" value="P:Golgi to plasma membrane transport"/>
    <property type="evidence" value="ECO:0007669"/>
    <property type="project" value="TreeGrafter"/>
</dbReference>
<dbReference type="FunFam" id="1.20.58.1210:FF:000001">
    <property type="entry name" value="exocyst complex component 8"/>
    <property type="match status" value="1"/>
</dbReference>